<protein>
    <submittedName>
        <fullName evidence="1">Uncharacterized protein</fullName>
    </submittedName>
</protein>
<sequence>MSASTPFVYQRFVPAPDNQRDLGVGIQLQITRLVGTYMVWAGVCENGGGVNAGPTEEDTDMPLGINGNLALDWACAMPSGSATPLFRSQTVESTAFSTAQRLAKRFKKQFFVSVDSIPPTLAFEAEKAIVIAIKELEGL</sequence>
<dbReference type="InterPro" id="IPR032157">
    <property type="entry name" value="PAC4"/>
</dbReference>
<evidence type="ECO:0000313" key="1">
    <source>
        <dbReference type="EMBL" id="KIY43284.1"/>
    </source>
</evidence>
<dbReference type="OrthoDB" id="368507at2759"/>
<name>A0A0D7A1J4_9AGAR</name>
<accession>A0A0D7A1J4</accession>
<dbReference type="Pfam" id="PF16093">
    <property type="entry name" value="PAC4"/>
    <property type="match status" value="1"/>
</dbReference>
<organism evidence="1 2">
    <name type="scientific">Fistulina hepatica ATCC 64428</name>
    <dbReference type="NCBI Taxonomy" id="1128425"/>
    <lineage>
        <taxon>Eukaryota</taxon>
        <taxon>Fungi</taxon>
        <taxon>Dikarya</taxon>
        <taxon>Basidiomycota</taxon>
        <taxon>Agaricomycotina</taxon>
        <taxon>Agaricomycetes</taxon>
        <taxon>Agaricomycetidae</taxon>
        <taxon>Agaricales</taxon>
        <taxon>Fistulinaceae</taxon>
        <taxon>Fistulina</taxon>
    </lineage>
</organism>
<dbReference type="AlphaFoldDB" id="A0A0D7A1J4"/>
<gene>
    <name evidence="1" type="ORF">FISHEDRAFT_78629</name>
</gene>
<reference evidence="1 2" key="1">
    <citation type="journal article" date="2015" name="Fungal Genet. Biol.">
        <title>Evolution of novel wood decay mechanisms in Agaricales revealed by the genome sequences of Fistulina hepatica and Cylindrobasidium torrendii.</title>
        <authorList>
            <person name="Floudas D."/>
            <person name="Held B.W."/>
            <person name="Riley R."/>
            <person name="Nagy L.G."/>
            <person name="Koehler G."/>
            <person name="Ransdell A.S."/>
            <person name="Younus H."/>
            <person name="Chow J."/>
            <person name="Chiniquy J."/>
            <person name="Lipzen A."/>
            <person name="Tritt A."/>
            <person name="Sun H."/>
            <person name="Haridas S."/>
            <person name="LaButti K."/>
            <person name="Ohm R.A."/>
            <person name="Kues U."/>
            <person name="Blanchette R.A."/>
            <person name="Grigoriev I.V."/>
            <person name="Minto R.E."/>
            <person name="Hibbett D.S."/>
        </authorList>
    </citation>
    <scope>NUCLEOTIDE SEQUENCE [LARGE SCALE GENOMIC DNA]</scope>
    <source>
        <strain evidence="1 2">ATCC 64428</strain>
    </source>
</reference>
<evidence type="ECO:0000313" key="2">
    <source>
        <dbReference type="Proteomes" id="UP000054144"/>
    </source>
</evidence>
<keyword evidence="2" id="KW-1185">Reference proteome</keyword>
<dbReference type="Proteomes" id="UP000054144">
    <property type="component" value="Unassembled WGS sequence"/>
</dbReference>
<dbReference type="EMBL" id="KN882110">
    <property type="protein sequence ID" value="KIY43284.1"/>
    <property type="molecule type" value="Genomic_DNA"/>
</dbReference>
<proteinExistence type="predicted"/>
<dbReference type="GO" id="GO:0043248">
    <property type="term" value="P:proteasome assembly"/>
    <property type="evidence" value="ECO:0007669"/>
    <property type="project" value="InterPro"/>
</dbReference>